<accession>A0A8C0JF11</accession>
<evidence type="ECO:0000256" key="1">
    <source>
        <dbReference type="ARBA" id="ARBA00022737"/>
    </source>
</evidence>
<dbReference type="PANTHER" id="PTHR24198:SF165">
    <property type="entry name" value="ANKYRIN REPEAT-CONTAINING PROTEIN-RELATED"/>
    <property type="match status" value="1"/>
</dbReference>
<dbReference type="OMA" id="CCKKDIH"/>
<keyword evidence="1" id="KW-0677">Repeat</keyword>
<sequence>MDRSPLHIAAERGHTNIADVLLWHKAFVNAKTKLGLTPLHLSAQNGYNHLVKLLVETHLASIDLTRGKKMPLFLVKTHP</sequence>
<organism evidence="4 5">
    <name type="scientific">Chelonoidis abingdonii</name>
    <name type="common">Abingdon island giant tortoise</name>
    <name type="synonym">Testudo abingdonii</name>
    <dbReference type="NCBI Taxonomy" id="106734"/>
    <lineage>
        <taxon>Eukaryota</taxon>
        <taxon>Metazoa</taxon>
        <taxon>Chordata</taxon>
        <taxon>Craniata</taxon>
        <taxon>Vertebrata</taxon>
        <taxon>Euteleostomi</taxon>
        <taxon>Archelosauria</taxon>
        <taxon>Testudinata</taxon>
        <taxon>Testudines</taxon>
        <taxon>Cryptodira</taxon>
        <taxon>Durocryptodira</taxon>
        <taxon>Testudinoidea</taxon>
        <taxon>Testudinidae</taxon>
        <taxon>Chelonoidis</taxon>
    </lineage>
</organism>
<protein>
    <recommendedName>
        <fullName evidence="6">Ankyrin repeat protein</fullName>
    </recommendedName>
</protein>
<name>A0A8C0JF11_CHEAB</name>
<evidence type="ECO:0000256" key="3">
    <source>
        <dbReference type="PROSITE-ProRule" id="PRU00023"/>
    </source>
</evidence>
<dbReference type="Proteomes" id="UP000694404">
    <property type="component" value="Unplaced"/>
</dbReference>
<keyword evidence="2 3" id="KW-0040">ANK repeat</keyword>
<feature type="repeat" description="ANK" evidence="3">
    <location>
        <begin position="1"/>
        <end position="33"/>
    </location>
</feature>
<dbReference type="PROSITE" id="PS50088">
    <property type="entry name" value="ANK_REPEAT"/>
    <property type="match status" value="2"/>
</dbReference>
<dbReference type="Ensembl" id="ENSCABT00000033524.1">
    <property type="protein sequence ID" value="ENSCABP00000030587.1"/>
    <property type="gene ID" value="ENSCABG00000022359.1"/>
</dbReference>
<evidence type="ECO:0008006" key="6">
    <source>
        <dbReference type="Google" id="ProtNLM"/>
    </source>
</evidence>
<evidence type="ECO:0000256" key="2">
    <source>
        <dbReference type="ARBA" id="ARBA00023043"/>
    </source>
</evidence>
<proteinExistence type="predicted"/>
<dbReference type="AlphaFoldDB" id="A0A8C0JF11"/>
<dbReference type="SUPFAM" id="SSF48403">
    <property type="entry name" value="Ankyrin repeat"/>
    <property type="match status" value="1"/>
</dbReference>
<evidence type="ECO:0000313" key="5">
    <source>
        <dbReference type="Proteomes" id="UP000694404"/>
    </source>
</evidence>
<keyword evidence="5" id="KW-1185">Reference proteome</keyword>
<dbReference type="PROSITE" id="PS50297">
    <property type="entry name" value="ANK_REP_REGION"/>
    <property type="match status" value="2"/>
</dbReference>
<dbReference type="InterPro" id="IPR036770">
    <property type="entry name" value="Ankyrin_rpt-contain_sf"/>
</dbReference>
<reference evidence="4" key="1">
    <citation type="submission" date="2025-08" db="UniProtKB">
        <authorList>
            <consortium name="Ensembl"/>
        </authorList>
    </citation>
    <scope>IDENTIFICATION</scope>
</reference>
<evidence type="ECO:0000313" key="4">
    <source>
        <dbReference type="Ensembl" id="ENSCABP00000030587.1"/>
    </source>
</evidence>
<dbReference type="PANTHER" id="PTHR24198">
    <property type="entry name" value="ANKYRIN REPEAT AND PROTEIN KINASE DOMAIN-CONTAINING PROTEIN"/>
    <property type="match status" value="1"/>
</dbReference>
<feature type="repeat" description="ANK" evidence="3">
    <location>
        <begin position="34"/>
        <end position="56"/>
    </location>
</feature>
<dbReference type="GeneTree" id="ENSGT01000000220376"/>
<dbReference type="Pfam" id="PF12796">
    <property type="entry name" value="Ank_2"/>
    <property type="match status" value="1"/>
</dbReference>
<reference evidence="4" key="2">
    <citation type="submission" date="2025-09" db="UniProtKB">
        <authorList>
            <consortium name="Ensembl"/>
        </authorList>
    </citation>
    <scope>IDENTIFICATION</scope>
</reference>
<dbReference type="SMART" id="SM00248">
    <property type="entry name" value="ANK"/>
    <property type="match status" value="2"/>
</dbReference>
<dbReference type="Gene3D" id="1.25.40.20">
    <property type="entry name" value="Ankyrin repeat-containing domain"/>
    <property type="match status" value="1"/>
</dbReference>
<dbReference type="InterPro" id="IPR002110">
    <property type="entry name" value="Ankyrin_rpt"/>
</dbReference>